<sequence>MKKITVALIAFGAFVIGSSLSRKRHHSQSKSS</sequence>
<accession>Q9K6N3</accession>
<dbReference type="HOGENOM" id="CLU_3388025_0_0_9"/>
<organism evidence="1 2">
    <name type="scientific">Halalkalibacterium halodurans (strain ATCC BAA-125 / DSM 18197 / FERM 7344 / JCM 9153 / C-125)</name>
    <name type="common">Bacillus halodurans</name>
    <dbReference type="NCBI Taxonomy" id="272558"/>
    <lineage>
        <taxon>Bacteria</taxon>
        <taxon>Bacillati</taxon>
        <taxon>Bacillota</taxon>
        <taxon>Bacilli</taxon>
        <taxon>Bacillales</taxon>
        <taxon>Bacillaceae</taxon>
        <taxon>Halalkalibacterium (ex Joshi et al. 2022)</taxon>
    </lineage>
</organism>
<gene>
    <name evidence="1" type="ordered locus">BH3695</name>
</gene>
<keyword evidence="2" id="KW-1185">Reference proteome</keyword>
<protein>
    <submittedName>
        <fullName evidence="1">BH3695 protein</fullName>
    </submittedName>
</protein>
<proteinExistence type="predicted"/>
<name>Q9K6N3_HALH5</name>
<dbReference type="AlphaFoldDB" id="Q9K6N3"/>
<dbReference type="PIR" id="G84111">
    <property type="entry name" value="G84111"/>
</dbReference>
<dbReference type="KEGG" id="bha:BH3695"/>
<dbReference type="Proteomes" id="UP000001258">
    <property type="component" value="Chromosome"/>
</dbReference>
<evidence type="ECO:0000313" key="1">
    <source>
        <dbReference type="EMBL" id="BAB07414.1"/>
    </source>
</evidence>
<reference evidence="1 2" key="1">
    <citation type="journal article" date="2000" name="Nucleic Acids Res.">
        <title>Complete genome sequence of the alkaliphilic bacterium Bacillus halodurans and genomic sequence comparison with Bacillus subtilis.</title>
        <authorList>
            <person name="Takami H."/>
            <person name="Nakasone K."/>
            <person name="Takaki Y."/>
            <person name="Maeno G."/>
            <person name="Sasaki R."/>
            <person name="Masui N."/>
            <person name="Fuji F."/>
            <person name="Hirama C."/>
            <person name="Nakamura Y."/>
            <person name="Ogasawara N."/>
            <person name="Kuhara S."/>
            <person name="Horikoshi K."/>
        </authorList>
    </citation>
    <scope>NUCLEOTIDE SEQUENCE [LARGE SCALE GENOMIC DNA]</scope>
    <source>
        <strain evidence="2">ATCC BAA-125 / DSM 18197 / FERM 7344 / JCM 9153 / C-125</strain>
    </source>
</reference>
<dbReference type="EMBL" id="BA000004">
    <property type="protein sequence ID" value="BAB07414.1"/>
    <property type="molecule type" value="Genomic_DNA"/>
</dbReference>
<evidence type="ECO:0000313" key="2">
    <source>
        <dbReference type="Proteomes" id="UP000001258"/>
    </source>
</evidence>